<keyword evidence="2" id="KW-1185">Reference proteome</keyword>
<dbReference type="OrthoDB" id="20839at2759"/>
<accession>A0A395IG72</accession>
<name>A0A395IG72_9HELO</name>
<gene>
    <name evidence="1" type="ORF">DID88_006927</name>
</gene>
<dbReference type="Proteomes" id="UP000249056">
    <property type="component" value="Unassembled WGS sequence"/>
</dbReference>
<comment type="caution">
    <text evidence="1">The sequence shown here is derived from an EMBL/GenBank/DDBJ whole genome shotgun (WGS) entry which is preliminary data.</text>
</comment>
<evidence type="ECO:0000313" key="1">
    <source>
        <dbReference type="EMBL" id="RAL59322.1"/>
    </source>
</evidence>
<protein>
    <submittedName>
        <fullName evidence="1">Uncharacterized protein</fullName>
    </submittedName>
</protein>
<evidence type="ECO:0000313" key="2">
    <source>
        <dbReference type="Proteomes" id="UP000249056"/>
    </source>
</evidence>
<sequence>MESFSSMEITRRNFSGMGHVGRERLARRIGFAHLLLKDIEKLRELAGDVKERELKKLEAARVEKDAVDTIYFPVAHLLPPIIVRASQLDSKKVFTNVLHRLGEKLNQRFYTTTGTFAQDFGSAMNAAIMNDSHQEIKRGR</sequence>
<organism evidence="1 2">
    <name type="scientific">Monilinia fructigena</name>
    <dbReference type="NCBI Taxonomy" id="38457"/>
    <lineage>
        <taxon>Eukaryota</taxon>
        <taxon>Fungi</taxon>
        <taxon>Dikarya</taxon>
        <taxon>Ascomycota</taxon>
        <taxon>Pezizomycotina</taxon>
        <taxon>Leotiomycetes</taxon>
        <taxon>Helotiales</taxon>
        <taxon>Sclerotiniaceae</taxon>
        <taxon>Monilinia</taxon>
    </lineage>
</organism>
<dbReference type="EMBL" id="QKRW01000055">
    <property type="protein sequence ID" value="RAL59322.1"/>
    <property type="molecule type" value="Genomic_DNA"/>
</dbReference>
<reference evidence="1 2" key="1">
    <citation type="submission" date="2018-06" db="EMBL/GenBank/DDBJ databases">
        <title>Genome Sequence of the Brown Rot Fungal Pathogen Monilinia fructigena.</title>
        <authorList>
            <person name="Landi L."/>
            <person name="De Miccolis Angelini R.M."/>
            <person name="Pollastro S."/>
            <person name="Abate D."/>
            <person name="Faretra F."/>
            <person name="Romanazzi G."/>
        </authorList>
    </citation>
    <scope>NUCLEOTIDE SEQUENCE [LARGE SCALE GENOMIC DNA]</scope>
    <source>
        <strain evidence="1 2">Mfrg269</strain>
    </source>
</reference>
<dbReference type="AlphaFoldDB" id="A0A395IG72"/>
<proteinExistence type="predicted"/>